<evidence type="ECO:0008006" key="4">
    <source>
        <dbReference type="Google" id="ProtNLM"/>
    </source>
</evidence>
<proteinExistence type="predicted"/>
<accession>A0A5M8P0W6</accession>
<comment type="caution">
    <text evidence="2">The sequence shown here is derived from an EMBL/GenBank/DDBJ whole genome shotgun (WGS) entry which is preliminary data.</text>
</comment>
<evidence type="ECO:0000313" key="3">
    <source>
        <dbReference type="Proteomes" id="UP000324575"/>
    </source>
</evidence>
<reference evidence="2 3" key="1">
    <citation type="submission" date="2019-03" db="EMBL/GenBank/DDBJ databases">
        <title>Single cell metagenomics reveals metabolic interactions within the superorganism composed of flagellate Streblomastix strix and complex community of Bacteroidetes bacteria on its surface.</title>
        <authorList>
            <person name="Treitli S.C."/>
            <person name="Kolisko M."/>
            <person name="Husnik F."/>
            <person name="Keeling P."/>
            <person name="Hampl V."/>
        </authorList>
    </citation>
    <scope>NUCLEOTIDE SEQUENCE [LARGE SCALE GENOMIC DNA]</scope>
    <source>
        <strain evidence="2">St1</strain>
    </source>
</reference>
<dbReference type="EMBL" id="SNRX01000010">
    <property type="protein sequence ID" value="KAA6302073.1"/>
    <property type="molecule type" value="Genomic_DNA"/>
</dbReference>
<organism evidence="2 3">
    <name type="scientific">Candidatus Ordinivivax streblomastigis</name>
    <dbReference type="NCBI Taxonomy" id="2540710"/>
    <lineage>
        <taxon>Bacteria</taxon>
        <taxon>Pseudomonadati</taxon>
        <taxon>Bacteroidota</taxon>
        <taxon>Bacteroidia</taxon>
        <taxon>Bacteroidales</taxon>
        <taxon>Candidatus Ordinivivax</taxon>
    </lineage>
</organism>
<keyword evidence="1" id="KW-0732">Signal</keyword>
<protein>
    <recommendedName>
        <fullName evidence="4">Fibrobacter succinogenes major paralogous domain-containing protein</fullName>
    </recommendedName>
</protein>
<evidence type="ECO:0000313" key="2">
    <source>
        <dbReference type="EMBL" id="KAA6302073.1"/>
    </source>
</evidence>
<feature type="chain" id="PRO_5024318088" description="Fibrobacter succinogenes major paralogous domain-containing protein" evidence="1">
    <location>
        <begin position="22"/>
        <end position="506"/>
    </location>
</feature>
<gene>
    <name evidence="2" type="ORF">EZS26_001674</name>
</gene>
<evidence type="ECO:0000256" key="1">
    <source>
        <dbReference type="SAM" id="SignalP"/>
    </source>
</evidence>
<feature type="signal peptide" evidence="1">
    <location>
        <begin position="1"/>
        <end position="21"/>
    </location>
</feature>
<name>A0A5M8P0W6_9BACT</name>
<sequence length="506" mass="54585">MIKRLFFSLLLLVFVCSTGQAQVVIGDLKDPETFSILELVSPAGGMGTGLVHPKMTTVQRKTLTAHLTSTEEAAALGLTIYNTDTGNLEFYQGKGVWLPLGNKAMIPSEIAIDANVSIRAYDPQMDGSLSDGTPGKQRYDIAQTDGDPGGNCGVIGAGRASDFGNFSGNDLKKYYVVEFPNATDYSHLRVAKGQYTVDIVTKIEGEKENTLSNKELISVTFNANLKDIAKGTTEFSALKTTIYAIFVNKDGDFRKAEYELSVMDCLGCGVHLTNQWLPVGCYNLGVIPGTIAPDDPDSGNGSALYQWGRISDGHETATKTYQPFVALGEITFPTAPLDSLTVHGQPSGQRAGKLILSSAESEPYFGADWSTQHHSALWGDGSQNLHVNKSVNDPCPLGFKIPALQEMEQIALQMELNPAQTGWVNKNAGDRLFIPFTSYISQNGIVNEQSQDNSFYWTATNDASATHNDAAWIFAYSRNSSSTAAGSIAKACAIPVRCIGELTINK</sequence>
<dbReference type="AlphaFoldDB" id="A0A5M8P0W6"/>
<dbReference type="Proteomes" id="UP000324575">
    <property type="component" value="Unassembled WGS sequence"/>
</dbReference>